<dbReference type="EMBL" id="UINC01063680">
    <property type="protein sequence ID" value="SVB91571.1"/>
    <property type="molecule type" value="Genomic_DNA"/>
</dbReference>
<organism evidence="1">
    <name type="scientific">marine metagenome</name>
    <dbReference type="NCBI Taxonomy" id="408172"/>
    <lineage>
        <taxon>unclassified sequences</taxon>
        <taxon>metagenomes</taxon>
        <taxon>ecological metagenomes</taxon>
    </lineage>
</organism>
<sequence>MALIWHSLVFTDVAKPLQVKKAIDAQLD</sequence>
<gene>
    <name evidence="1" type="ORF">METZ01_LOCUS244425</name>
</gene>
<reference evidence="1" key="1">
    <citation type="submission" date="2018-05" db="EMBL/GenBank/DDBJ databases">
        <authorList>
            <person name="Lanie J.A."/>
            <person name="Ng W.-L."/>
            <person name="Kazmierczak K.M."/>
            <person name="Andrzejewski T.M."/>
            <person name="Davidsen T.M."/>
            <person name="Wayne K.J."/>
            <person name="Tettelin H."/>
            <person name="Glass J.I."/>
            <person name="Rusch D."/>
            <person name="Podicherti R."/>
            <person name="Tsui H.-C.T."/>
            <person name="Winkler M.E."/>
        </authorList>
    </citation>
    <scope>NUCLEOTIDE SEQUENCE</scope>
</reference>
<dbReference type="AlphaFoldDB" id="A0A382HYN7"/>
<protein>
    <submittedName>
        <fullName evidence="1">Uncharacterized protein</fullName>
    </submittedName>
</protein>
<evidence type="ECO:0000313" key="1">
    <source>
        <dbReference type="EMBL" id="SVB91571.1"/>
    </source>
</evidence>
<proteinExistence type="predicted"/>
<accession>A0A382HYN7</accession>
<name>A0A382HYN7_9ZZZZ</name>